<feature type="signal peptide" evidence="1">
    <location>
        <begin position="1"/>
        <end position="30"/>
    </location>
</feature>
<proteinExistence type="predicted"/>
<feature type="chain" id="PRO_5032463153" description="Flagellar assembly protein T C-terminal domain-containing protein" evidence="1">
    <location>
        <begin position="31"/>
        <end position="391"/>
    </location>
</feature>
<dbReference type="AlphaFoldDB" id="A0A7T0G0V0"/>
<dbReference type="EMBL" id="CP048685">
    <property type="protein sequence ID" value="QPJ62221.1"/>
    <property type="molecule type" value="Genomic_DNA"/>
</dbReference>
<evidence type="ECO:0000313" key="2">
    <source>
        <dbReference type="EMBL" id="QPJ62221.1"/>
    </source>
</evidence>
<dbReference type="Proteomes" id="UP000594688">
    <property type="component" value="Chromosome"/>
</dbReference>
<evidence type="ECO:0008006" key="4">
    <source>
        <dbReference type="Google" id="ProtNLM"/>
    </source>
</evidence>
<evidence type="ECO:0000313" key="3">
    <source>
        <dbReference type="Proteomes" id="UP000594688"/>
    </source>
</evidence>
<dbReference type="KEGG" id="nli:G3M70_10200"/>
<organism evidence="2 3">
    <name type="scientific">Candidatus Nitronauta litoralis</name>
    <dbReference type="NCBI Taxonomy" id="2705533"/>
    <lineage>
        <taxon>Bacteria</taxon>
        <taxon>Pseudomonadati</taxon>
        <taxon>Nitrospinota/Tectimicrobiota group</taxon>
        <taxon>Nitrospinota</taxon>
        <taxon>Nitrospinia</taxon>
        <taxon>Nitrospinales</taxon>
        <taxon>Nitrospinaceae</taxon>
        <taxon>Candidatus Nitronauta</taxon>
    </lineage>
</organism>
<name>A0A7T0G0V0_9BACT</name>
<sequence length="391" mass="43569">MRHKTRKCLVFNYLIVMGLMALVATGPALAEPEVMAELTSGSDMLPLYRGDLEETETPASQAQSDNPMQVASRLPAPEVISKQVTAASPPTQFFNENLSLITLGEYIRSGYLVDEHTPFGSIIRNEGFWSNAINYEIVDLDIGTNKGLKPGDKLLAYLINDNFNQGFDLEVPVRHPVQSDHPYLKTRDGGVANDLWDMKIGTGETGIWKKKLEWFDELMIARGEDRGDMVRVVGILEVKQVEAEKARAQVTEMIELIPRGSFVAPYPKNLPAMMTEDFRGPRKNLSGFVMENREGYLLSSERDIVFIDLGKTHNVAPGDRFDILAAAREEKEVIRSLINHVEKIVDPEPRLSIDRVIGELVVVKVGGKSSTAMIVDGSEPILPGHRIRSKR</sequence>
<reference evidence="2 3" key="1">
    <citation type="submission" date="2020-02" db="EMBL/GenBank/DDBJ databases">
        <title>Genomic and physiological characterization of two novel Nitrospinaceae genera.</title>
        <authorList>
            <person name="Mueller A.J."/>
            <person name="Jung M.-Y."/>
            <person name="Strachan C.R."/>
            <person name="Herbold C.W."/>
            <person name="Kirkegaard R.H."/>
            <person name="Daims H."/>
        </authorList>
    </citation>
    <scope>NUCLEOTIDE SEQUENCE [LARGE SCALE GENOMIC DNA]</scope>
    <source>
        <strain evidence="2">EB</strain>
    </source>
</reference>
<protein>
    <recommendedName>
        <fullName evidence="4">Flagellar assembly protein T C-terminal domain-containing protein</fullName>
    </recommendedName>
</protein>
<evidence type="ECO:0000256" key="1">
    <source>
        <dbReference type="SAM" id="SignalP"/>
    </source>
</evidence>
<gene>
    <name evidence="2" type="ORF">G3M70_10200</name>
</gene>
<accession>A0A7T0G0V0</accession>
<keyword evidence="1" id="KW-0732">Signal</keyword>